<evidence type="ECO:0000313" key="2">
    <source>
        <dbReference type="Proteomes" id="UP000887013"/>
    </source>
</evidence>
<organism evidence="1 2">
    <name type="scientific">Nephila pilipes</name>
    <name type="common">Giant wood spider</name>
    <name type="synonym">Nephila maculata</name>
    <dbReference type="NCBI Taxonomy" id="299642"/>
    <lineage>
        <taxon>Eukaryota</taxon>
        <taxon>Metazoa</taxon>
        <taxon>Ecdysozoa</taxon>
        <taxon>Arthropoda</taxon>
        <taxon>Chelicerata</taxon>
        <taxon>Arachnida</taxon>
        <taxon>Araneae</taxon>
        <taxon>Araneomorphae</taxon>
        <taxon>Entelegynae</taxon>
        <taxon>Araneoidea</taxon>
        <taxon>Nephilidae</taxon>
        <taxon>Nephila</taxon>
    </lineage>
</organism>
<comment type="caution">
    <text evidence="1">The sequence shown here is derived from an EMBL/GenBank/DDBJ whole genome shotgun (WGS) entry which is preliminary data.</text>
</comment>
<name>A0A8X6QTB7_NEPPI</name>
<dbReference type="Proteomes" id="UP000887013">
    <property type="component" value="Unassembled WGS sequence"/>
</dbReference>
<sequence>MLRWKILFYLRPTVYDPSEIQRDKKKPPSAFLRDFMLQRMSGDLSLFVLEHKSRRSRKKNEKATARASILVGLRRLFLLIQSPLDFQNFQNISWNFWNIVEHENGNKMGLVHRISEDKIFYLQKF</sequence>
<keyword evidence="2" id="KW-1185">Reference proteome</keyword>
<dbReference type="AlphaFoldDB" id="A0A8X6QTB7"/>
<accession>A0A8X6QTB7</accession>
<dbReference type="EMBL" id="BMAW01036535">
    <property type="protein sequence ID" value="GFU44423.1"/>
    <property type="molecule type" value="Genomic_DNA"/>
</dbReference>
<evidence type="ECO:0000313" key="1">
    <source>
        <dbReference type="EMBL" id="GFU44423.1"/>
    </source>
</evidence>
<reference evidence="1" key="1">
    <citation type="submission" date="2020-08" db="EMBL/GenBank/DDBJ databases">
        <title>Multicomponent nature underlies the extraordinary mechanical properties of spider dragline silk.</title>
        <authorList>
            <person name="Kono N."/>
            <person name="Nakamura H."/>
            <person name="Mori M."/>
            <person name="Yoshida Y."/>
            <person name="Ohtoshi R."/>
            <person name="Malay A.D."/>
            <person name="Moran D.A.P."/>
            <person name="Tomita M."/>
            <person name="Numata K."/>
            <person name="Arakawa K."/>
        </authorList>
    </citation>
    <scope>NUCLEOTIDE SEQUENCE</scope>
</reference>
<protein>
    <submittedName>
        <fullName evidence="1">Uncharacterized protein</fullName>
    </submittedName>
</protein>
<proteinExistence type="predicted"/>
<gene>
    <name evidence="1" type="ORF">NPIL_127131</name>
</gene>